<evidence type="ECO:0000313" key="2">
    <source>
        <dbReference type="EMBL" id="KAJ8880241.1"/>
    </source>
</evidence>
<reference evidence="2 3" key="1">
    <citation type="submission" date="2023-02" db="EMBL/GenBank/DDBJ databases">
        <title>LHISI_Scaffold_Assembly.</title>
        <authorList>
            <person name="Stuart O.P."/>
            <person name="Cleave R."/>
            <person name="Magrath M.J.L."/>
            <person name="Mikheyev A.S."/>
        </authorList>
    </citation>
    <scope>NUCLEOTIDE SEQUENCE [LARGE SCALE GENOMIC DNA]</scope>
    <source>
        <strain evidence="2">Daus_M_001</strain>
        <tissue evidence="2">Leg muscle</tissue>
    </source>
</reference>
<organism evidence="2 3">
    <name type="scientific">Dryococelus australis</name>
    <dbReference type="NCBI Taxonomy" id="614101"/>
    <lineage>
        <taxon>Eukaryota</taxon>
        <taxon>Metazoa</taxon>
        <taxon>Ecdysozoa</taxon>
        <taxon>Arthropoda</taxon>
        <taxon>Hexapoda</taxon>
        <taxon>Insecta</taxon>
        <taxon>Pterygota</taxon>
        <taxon>Neoptera</taxon>
        <taxon>Polyneoptera</taxon>
        <taxon>Phasmatodea</taxon>
        <taxon>Verophasmatodea</taxon>
        <taxon>Anareolatae</taxon>
        <taxon>Phasmatidae</taxon>
        <taxon>Eurycanthinae</taxon>
        <taxon>Dryococelus</taxon>
    </lineage>
</organism>
<evidence type="ECO:0000259" key="1">
    <source>
        <dbReference type="Pfam" id="PF20700"/>
    </source>
</evidence>
<comment type="caution">
    <text evidence="2">The sequence shown here is derived from an EMBL/GenBank/DDBJ whole genome shotgun (WGS) entry which is preliminary data.</text>
</comment>
<sequence>MGINDAWVNSMLHTGQGFSQLRDITASLEMPRMAKETYQNSNKNLSAVIKEISNQKMQAAGRGEAAIDIQAGEVDDHGIPVTAVITDGACSRR</sequence>
<dbReference type="Proteomes" id="UP001159363">
    <property type="component" value="Chromosome 5"/>
</dbReference>
<name>A0ABQ9H7J6_9NEOP</name>
<dbReference type="Pfam" id="PF20700">
    <property type="entry name" value="Mutator"/>
    <property type="match status" value="1"/>
</dbReference>
<proteinExistence type="predicted"/>
<keyword evidence="3" id="KW-1185">Reference proteome</keyword>
<evidence type="ECO:0000313" key="3">
    <source>
        <dbReference type="Proteomes" id="UP001159363"/>
    </source>
</evidence>
<protein>
    <recommendedName>
        <fullName evidence="1">Mutator-like transposase domain-containing protein</fullName>
    </recommendedName>
</protein>
<dbReference type="EMBL" id="JARBHB010000006">
    <property type="protein sequence ID" value="KAJ8880241.1"/>
    <property type="molecule type" value="Genomic_DNA"/>
</dbReference>
<gene>
    <name evidence="2" type="ORF">PR048_016707</name>
</gene>
<feature type="domain" description="Mutator-like transposase" evidence="1">
    <location>
        <begin position="3"/>
        <end position="91"/>
    </location>
</feature>
<accession>A0ABQ9H7J6</accession>
<dbReference type="InterPro" id="IPR049012">
    <property type="entry name" value="Mutator_transp_dom"/>
</dbReference>